<name>A0A6C0BZ77_9ZZZZ</name>
<proteinExistence type="predicted"/>
<protein>
    <submittedName>
        <fullName evidence="1">Uncharacterized protein</fullName>
    </submittedName>
</protein>
<evidence type="ECO:0000313" key="1">
    <source>
        <dbReference type="EMBL" id="QHS96688.1"/>
    </source>
</evidence>
<organism evidence="1">
    <name type="scientific">viral metagenome</name>
    <dbReference type="NCBI Taxonomy" id="1070528"/>
    <lineage>
        <taxon>unclassified sequences</taxon>
        <taxon>metagenomes</taxon>
        <taxon>organismal metagenomes</taxon>
    </lineage>
</organism>
<sequence>MPLDIIPIYTLPYFVGPASYPIKQTTINGLTSVVNGSPFKPDTMSQGSAFSNSRLIYKKTQDINRASTILKFSKTTGTKLSAYSLNKSIPSSSSQHIQSRRARAVGKSSIITTRDTTRDTTMGYKNYDKNNVRSAISRTRGGGSVAPKKKGAVRN</sequence>
<reference evidence="1" key="1">
    <citation type="journal article" date="2020" name="Nature">
        <title>Giant virus diversity and host interactions through global metagenomics.</title>
        <authorList>
            <person name="Schulz F."/>
            <person name="Roux S."/>
            <person name="Paez-Espino D."/>
            <person name="Jungbluth S."/>
            <person name="Walsh D.A."/>
            <person name="Denef V.J."/>
            <person name="McMahon K.D."/>
            <person name="Konstantinidis K.T."/>
            <person name="Eloe-Fadrosh E.A."/>
            <person name="Kyrpides N.C."/>
            <person name="Woyke T."/>
        </authorList>
    </citation>
    <scope>NUCLEOTIDE SEQUENCE</scope>
    <source>
        <strain evidence="1">GVMAG-M-3300020166-5</strain>
    </source>
</reference>
<dbReference type="AlphaFoldDB" id="A0A6C0BZ77"/>
<accession>A0A6C0BZ77</accession>
<dbReference type="EMBL" id="MN739278">
    <property type="protein sequence ID" value="QHS96688.1"/>
    <property type="molecule type" value="Genomic_DNA"/>
</dbReference>